<evidence type="ECO:0000313" key="2">
    <source>
        <dbReference type="Proteomes" id="UP000284662"/>
    </source>
</evidence>
<evidence type="ECO:0000313" key="1">
    <source>
        <dbReference type="EMBL" id="RGQ08392.1"/>
    </source>
</evidence>
<accession>A0A411ZZY6</accession>
<proteinExistence type="predicted"/>
<gene>
    <name evidence="1" type="ORF">DWZ11_00605</name>
</gene>
<dbReference type="AlphaFoldDB" id="A0A411ZZY6"/>
<sequence length="223" mass="26376">MKKVEEVCYHIKMRIYTYKYKIFLKEVKIMIKVCITGHRPNKLYGYNMNNSKYDCLRKVIYNVIEKLYYKYNKRITLINGGALGVDQIFARESIKLKDRYNSDIDSIIKLILVKPCMNQDIKWDNNSKREYVDICNNMDDIICISKEYTNTCMQKRNIYMVDNSDIVIVVLNNSNNNNNDNKSGTSNCYNYAKNKKDKDIILIDPVSFNVTIIKKGEKKRDIY</sequence>
<dbReference type="Pfam" id="PF06908">
    <property type="entry name" value="YpsA"/>
    <property type="match status" value="1"/>
</dbReference>
<dbReference type="PANTHER" id="PTHR38440:SF1">
    <property type="entry name" value="UPF0398 PROTEIN SPR0331"/>
    <property type="match status" value="1"/>
</dbReference>
<comment type="caution">
    <text evidence="1">The sequence shown here is derived from an EMBL/GenBank/DDBJ whole genome shotgun (WGS) entry which is preliminary data.</text>
</comment>
<protein>
    <submittedName>
        <fullName evidence="1">DUF1273 family protein</fullName>
    </submittedName>
</protein>
<dbReference type="Gene3D" id="3.40.50.450">
    <property type="match status" value="1"/>
</dbReference>
<dbReference type="PANTHER" id="PTHR38440">
    <property type="entry name" value="UPF0398 PROTEIN YPSA"/>
    <property type="match status" value="1"/>
</dbReference>
<reference evidence="1 2" key="1">
    <citation type="submission" date="2018-08" db="EMBL/GenBank/DDBJ databases">
        <title>A genome reference for cultivated species of the human gut microbiota.</title>
        <authorList>
            <person name="Zou Y."/>
            <person name="Xue W."/>
            <person name="Luo G."/>
        </authorList>
    </citation>
    <scope>NUCLEOTIDE SEQUENCE [LARGE SCALE GENOMIC DNA]</scope>
    <source>
        <strain evidence="1 2">AF29-2</strain>
    </source>
</reference>
<dbReference type="SUPFAM" id="SSF102405">
    <property type="entry name" value="MCP/YpsA-like"/>
    <property type="match status" value="1"/>
</dbReference>
<dbReference type="InterPro" id="IPR010697">
    <property type="entry name" value="YspA"/>
</dbReference>
<organism evidence="1 2">
    <name type="scientific">Megamonas rupellensis</name>
    <dbReference type="NCBI Taxonomy" id="491921"/>
    <lineage>
        <taxon>Bacteria</taxon>
        <taxon>Bacillati</taxon>
        <taxon>Bacillota</taxon>
        <taxon>Negativicutes</taxon>
        <taxon>Selenomonadales</taxon>
        <taxon>Selenomonadaceae</taxon>
        <taxon>Megamonas</taxon>
    </lineage>
</organism>
<dbReference type="Proteomes" id="UP000284662">
    <property type="component" value="Unassembled WGS sequence"/>
</dbReference>
<dbReference type="RefSeq" id="WP_117975954.1">
    <property type="nucleotide sequence ID" value="NZ_QRST01000001.1"/>
</dbReference>
<name>A0A411ZZY6_9FIRM</name>
<dbReference type="EMBL" id="QRST01000001">
    <property type="protein sequence ID" value="RGQ08392.1"/>
    <property type="molecule type" value="Genomic_DNA"/>
</dbReference>